<gene>
    <name evidence="4" type="ORF">BJ969_000718</name>
</gene>
<reference evidence="4 5" key="1">
    <citation type="submission" date="2020-08" db="EMBL/GenBank/DDBJ databases">
        <title>Sequencing the genomes of 1000 actinobacteria strains.</title>
        <authorList>
            <person name="Klenk H.-P."/>
        </authorList>
    </citation>
    <scope>NUCLEOTIDE SEQUENCE [LARGE SCALE GENOMIC DNA]</scope>
    <source>
        <strain evidence="4 5">DSM 45582</strain>
    </source>
</reference>
<feature type="binding site" evidence="2">
    <location>
        <position position="119"/>
    </location>
    <ligand>
        <name>substrate</name>
    </ligand>
</feature>
<evidence type="ECO:0000313" key="5">
    <source>
        <dbReference type="Proteomes" id="UP000580474"/>
    </source>
</evidence>
<dbReference type="PRINTS" id="PR01790">
    <property type="entry name" value="SMP30FAMILY"/>
</dbReference>
<protein>
    <submittedName>
        <fullName evidence="4">Sugar lactone lactonase YvrE</fullName>
    </submittedName>
</protein>
<comment type="similarity">
    <text evidence="1">Belongs to the SMP-30/CGR1 family.</text>
</comment>
<dbReference type="RefSeq" id="WP_184477286.1">
    <property type="nucleotide sequence ID" value="NZ_JACHIV010000001.1"/>
</dbReference>
<proteinExistence type="inferred from homology"/>
<keyword evidence="5" id="KW-1185">Reference proteome</keyword>
<evidence type="ECO:0000256" key="2">
    <source>
        <dbReference type="PIRSR" id="PIRSR605511-2"/>
    </source>
</evidence>
<dbReference type="InterPro" id="IPR005511">
    <property type="entry name" value="SMP-30"/>
</dbReference>
<comment type="cofactor">
    <cofactor evidence="2">
        <name>Zn(2+)</name>
        <dbReference type="ChEBI" id="CHEBI:29105"/>
    </cofactor>
    <text evidence="2">Binds 1 divalent metal cation per subunit.</text>
</comment>
<keyword evidence="2" id="KW-0479">Metal-binding</keyword>
<accession>A0A840N6M7</accession>
<evidence type="ECO:0000259" key="3">
    <source>
        <dbReference type="Pfam" id="PF08450"/>
    </source>
</evidence>
<name>A0A840N6M7_9PSEU</name>
<dbReference type="InterPro" id="IPR013658">
    <property type="entry name" value="SGL"/>
</dbReference>
<keyword evidence="2" id="KW-0862">Zinc</keyword>
<dbReference type="GO" id="GO:0019853">
    <property type="term" value="P:L-ascorbic acid biosynthetic process"/>
    <property type="evidence" value="ECO:0007669"/>
    <property type="project" value="TreeGrafter"/>
</dbReference>
<evidence type="ECO:0000313" key="4">
    <source>
        <dbReference type="EMBL" id="MBB5067630.1"/>
    </source>
</evidence>
<dbReference type="PANTHER" id="PTHR10907">
    <property type="entry name" value="REGUCALCIN"/>
    <property type="match status" value="1"/>
</dbReference>
<dbReference type="EMBL" id="JACHIV010000001">
    <property type="protein sequence ID" value="MBB5067630.1"/>
    <property type="molecule type" value="Genomic_DNA"/>
</dbReference>
<comment type="caution">
    <text evidence="4">The sequence shown here is derived from an EMBL/GenBank/DDBJ whole genome shotgun (WGS) entry which is preliminary data.</text>
</comment>
<feature type="binding site" evidence="2">
    <location>
        <position position="99"/>
    </location>
    <ligand>
        <name>substrate</name>
    </ligand>
</feature>
<dbReference type="AlphaFoldDB" id="A0A840N6M7"/>
<dbReference type="Pfam" id="PF08450">
    <property type="entry name" value="SGL"/>
    <property type="match status" value="1"/>
</dbReference>
<evidence type="ECO:0000256" key="1">
    <source>
        <dbReference type="ARBA" id="ARBA00008853"/>
    </source>
</evidence>
<feature type="domain" description="SMP-30/Gluconolactonase/LRE-like region" evidence="3">
    <location>
        <begin position="17"/>
        <end position="252"/>
    </location>
</feature>
<dbReference type="Proteomes" id="UP000580474">
    <property type="component" value="Unassembled WGS sequence"/>
</dbReference>
<feature type="binding site" evidence="2">
    <location>
        <position position="146"/>
    </location>
    <ligand>
        <name>a divalent metal cation</name>
        <dbReference type="ChEBI" id="CHEBI:60240"/>
    </ligand>
</feature>
<sequence>MHTTARAEQAVLAEAQFGHGPTWDAGTASLLWTDLRSRTVHRYAPDDTDHSMEVPQQVSAAKPRSRGGLLLHFDEGIALYDPDGERRTWLTFWARDGFRGGETTVDSCGRVWANTVPEDEHGDGWLVRVDAGGAAHVVLNGISAGNGLAWSPDDTVLYFADGATRRVDALTVDPVTGAASERRPAFEVDGEPGGLCTDVEGGVWVAVRDRGEVRRYAPDGRVDRTVPLPSQRPTGCCFGGEDLTDLYITTAREGLAEPAPADGAVLVLPDAGTGLRSHTFAG</sequence>
<dbReference type="GO" id="GO:0005509">
    <property type="term" value="F:calcium ion binding"/>
    <property type="evidence" value="ECO:0007669"/>
    <property type="project" value="TreeGrafter"/>
</dbReference>
<dbReference type="GO" id="GO:0004341">
    <property type="term" value="F:gluconolactonase activity"/>
    <property type="evidence" value="ECO:0007669"/>
    <property type="project" value="TreeGrafter"/>
</dbReference>
<dbReference type="SUPFAM" id="SSF63829">
    <property type="entry name" value="Calcium-dependent phosphotriesterase"/>
    <property type="match status" value="1"/>
</dbReference>
<dbReference type="InterPro" id="IPR011042">
    <property type="entry name" value="6-blade_b-propeller_TolB-like"/>
</dbReference>
<dbReference type="Gene3D" id="2.120.10.30">
    <property type="entry name" value="TolB, C-terminal domain"/>
    <property type="match status" value="1"/>
</dbReference>
<dbReference type="PANTHER" id="PTHR10907:SF47">
    <property type="entry name" value="REGUCALCIN"/>
    <property type="match status" value="1"/>
</dbReference>
<organism evidence="4 5">
    <name type="scientific">Saccharopolyspora gloriosae</name>
    <dbReference type="NCBI Taxonomy" id="455344"/>
    <lineage>
        <taxon>Bacteria</taxon>
        <taxon>Bacillati</taxon>
        <taxon>Actinomycetota</taxon>
        <taxon>Actinomycetes</taxon>
        <taxon>Pseudonocardiales</taxon>
        <taxon>Pseudonocardiaceae</taxon>
        <taxon>Saccharopolyspora</taxon>
    </lineage>
</organism>